<dbReference type="AlphaFoldDB" id="A0A0A1TU33"/>
<name>A0A0A1TU33_ENTIV</name>
<evidence type="ECO:0000313" key="3">
    <source>
        <dbReference type="Proteomes" id="UP000014680"/>
    </source>
</evidence>
<gene>
    <name evidence="2" type="ORF">EIN_373740</name>
</gene>
<keyword evidence="3" id="KW-1185">Reference proteome</keyword>
<accession>A0A0A1TU33</accession>
<proteinExistence type="predicted"/>
<dbReference type="VEuPathDB" id="AmoebaDB:EIN_373740"/>
<evidence type="ECO:0000256" key="1">
    <source>
        <dbReference type="SAM" id="Coils"/>
    </source>
</evidence>
<evidence type="ECO:0000313" key="2">
    <source>
        <dbReference type="EMBL" id="ELP83399.1"/>
    </source>
</evidence>
<dbReference type="OrthoDB" id="29383at2759"/>
<dbReference type="RefSeq" id="XP_004182745.1">
    <property type="nucleotide sequence ID" value="XM_004182697.1"/>
</dbReference>
<dbReference type="OMA" id="NIGCELW"/>
<protein>
    <submittedName>
        <fullName evidence="2">Uncharacterized protein</fullName>
    </submittedName>
</protein>
<reference evidence="2 3" key="1">
    <citation type="submission" date="2012-10" db="EMBL/GenBank/DDBJ databases">
        <authorList>
            <person name="Zafar N."/>
            <person name="Inman J."/>
            <person name="Hall N."/>
            <person name="Lorenzi H."/>
            <person name="Caler E."/>
        </authorList>
    </citation>
    <scope>NUCLEOTIDE SEQUENCE [LARGE SCALE GENOMIC DNA]</scope>
    <source>
        <strain evidence="2 3">IP1</strain>
    </source>
</reference>
<keyword evidence="1" id="KW-0175">Coiled coil</keyword>
<dbReference type="KEGG" id="eiv:EIN_373740"/>
<feature type="coiled-coil region" evidence="1">
    <location>
        <begin position="13"/>
        <end position="63"/>
    </location>
</feature>
<organism evidence="2 3">
    <name type="scientific">Entamoeba invadens IP1</name>
    <dbReference type="NCBI Taxonomy" id="370355"/>
    <lineage>
        <taxon>Eukaryota</taxon>
        <taxon>Amoebozoa</taxon>
        <taxon>Evosea</taxon>
        <taxon>Archamoebae</taxon>
        <taxon>Mastigamoebida</taxon>
        <taxon>Entamoebidae</taxon>
        <taxon>Entamoeba</taxon>
    </lineage>
</organism>
<dbReference type="Proteomes" id="UP000014680">
    <property type="component" value="Unassembled WGS sequence"/>
</dbReference>
<dbReference type="EMBL" id="KB207268">
    <property type="protein sequence ID" value="ELP83399.1"/>
    <property type="molecule type" value="Genomic_DNA"/>
</dbReference>
<dbReference type="GeneID" id="14882375"/>
<sequence length="224" mass="26333">MTDTDTETLYKCINQLEEINKQLVTERDQLKHELELLRSSEGVESLNVQLDILRLENMQLKTSQPQEQQQHSLKNPQDTSYFRYEVIQDFLYRSLKNSLETQIEEMTVTLKTIYHPSQVQQNSHFSEILSDKRTKLQILDGFQKKNRKRLIVPTISSNQTSKNEKDEKYALVFGILNALKMANVRYELVDIKPEDLLAILETENIGCELWAQRIQLELANQVRY</sequence>